<comment type="caution">
    <text evidence="1">The sequence shown here is derived from an EMBL/GenBank/DDBJ whole genome shotgun (WGS) entry which is preliminary data.</text>
</comment>
<name>A0A2A4I586_9SPHN</name>
<gene>
    <name evidence="1" type="ORF">COA07_15650</name>
</gene>
<protein>
    <recommendedName>
        <fullName evidence="3">STAS/SEC14 domain-containing protein</fullName>
    </recommendedName>
</protein>
<dbReference type="AlphaFoldDB" id="A0A2A4I586"/>
<evidence type="ECO:0008006" key="3">
    <source>
        <dbReference type="Google" id="ProtNLM"/>
    </source>
</evidence>
<dbReference type="RefSeq" id="WP_066711324.1">
    <property type="nucleotide sequence ID" value="NZ_JBHIWA010000051.1"/>
</dbReference>
<reference evidence="1 2" key="1">
    <citation type="submission" date="2017-09" db="EMBL/GenBank/DDBJ databases">
        <title>Sphingomonas adhaesiva DSM 7418, whole genome shotgun sequence.</title>
        <authorList>
            <person name="Feng G."/>
            <person name="Zhu H."/>
        </authorList>
    </citation>
    <scope>NUCLEOTIDE SEQUENCE [LARGE SCALE GENOMIC DNA]</scope>
    <source>
        <strain evidence="1 2">DSM 7418</strain>
    </source>
</reference>
<proteinExistence type="predicted"/>
<dbReference type="EMBL" id="NWVC01000010">
    <property type="protein sequence ID" value="PCG13258.1"/>
    <property type="molecule type" value="Genomic_DNA"/>
</dbReference>
<dbReference type="Proteomes" id="UP000218323">
    <property type="component" value="Unassembled WGS sequence"/>
</dbReference>
<evidence type="ECO:0000313" key="1">
    <source>
        <dbReference type="EMBL" id="PCG13258.1"/>
    </source>
</evidence>
<keyword evidence="2" id="KW-1185">Reference proteome</keyword>
<organism evidence="1 2">
    <name type="scientific">Sphingomonas adhaesiva</name>
    <dbReference type="NCBI Taxonomy" id="28212"/>
    <lineage>
        <taxon>Bacteria</taxon>
        <taxon>Pseudomonadati</taxon>
        <taxon>Pseudomonadota</taxon>
        <taxon>Alphaproteobacteria</taxon>
        <taxon>Sphingomonadales</taxon>
        <taxon>Sphingomonadaceae</taxon>
        <taxon>Sphingomonas</taxon>
    </lineage>
</organism>
<sequence length="134" mass="14599">MDATFHVAVDVDRDLVRTTLTGFFDAAAMGRYLDARAAAFRQLRCGPNEHLSLTDLREMMIQSQDIVGAFTTTLADPAFRSRRLGFVIGSSLARMQLTRALGGRLGANVRIFADMDAAEHWVLTGQDAPAAPAE</sequence>
<accession>A0A2A4I586</accession>
<evidence type="ECO:0000313" key="2">
    <source>
        <dbReference type="Proteomes" id="UP000218323"/>
    </source>
</evidence>